<organism evidence="1 2">
    <name type="scientific">Vigna unguiculata</name>
    <name type="common">Cowpea</name>
    <dbReference type="NCBI Taxonomy" id="3917"/>
    <lineage>
        <taxon>Eukaryota</taxon>
        <taxon>Viridiplantae</taxon>
        <taxon>Streptophyta</taxon>
        <taxon>Embryophyta</taxon>
        <taxon>Tracheophyta</taxon>
        <taxon>Spermatophyta</taxon>
        <taxon>Magnoliopsida</taxon>
        <taxon>eudicotyledons</taxon>
        <taxon>Gunneridae</taxon>
        <taxon>Pentapetalae</taxon>
        <taxon>rosids</taxon>
        <taxon>fabids</taxon>
        <taxon>Fabales</taxon>
        <taxon>Fabaceae</taxon>
        <taxon>Papilionoideae</taxon>
        <taxon>50 kb inversion clade</taxon>
        <taxon>NPAAA clade</taxon>
        <taxon>indigoferoid/millettioid clade</taxon>
        <taxon>Phaseoleae</taxon>
        <taxon>Vigna</taxon>
    </lineage>
</organism>
<dbReference type="Proteomes" id="UP000501690">
    <property type="component" value="Linkage Group LG2"/>
</dbReference>
<dbReference type="AlphaFoldDB" id="A0A4D6KW13"/>
<keyword evidence="2" id="KW-1185">Reference proteome</keyword>
<accession>A0A4D6KW13</accession>
<evidence type="ECO:0000313" key="2">
    <source>
        <dbReference type="Proteomes" id="UP000501690"/>
    </source>
</evidence>
<reference evidence="1 2" key="1">
    <citation type="submission" date="2019-04" db="EMBL/GenBank/DDBJ databases">
        <title>An improved genome assembly and genetic linkage map for asparagus bean, Vigna unguiculata ssp. sesquipedialis.</title>
        <authorList>
            <person name="Xia Q."/>
            <person name="Zhang R."/>
            <person name="Dong Y."/>
        </authorList>
    </citation>
    <scope>NUCLEOTIDE SEQUENCE [LARGE SCALE GENOMIC DNA]</scope>
    <source>
        <tissue evidence="1">Leaf</tissue>
    </source>
</reference>
<dbReference type="EMBL" id="CP039346">
    <property type="protein sequence ID" value="QCD80803.1"/>
    <property type="molecule type" value="Genomic_DNA"/>
</dbReference>
<proteinExistence type="predicted"/>
<protein>
    <submittedName>
        <fullName evidence="1">Uncharacterized protein</fullName>
    </submittedName>
</protein>
<sequence length="52" mass="6009">MADSVVSIQYLKDFVNSQLYDEEKWAFNVIGLTAMSTNQIARVCALFFCRDR</sequence>
<name>A0A4D6KW13_VIGUN</name>
<gene>
    <name evidence="1" type="ORF">DEO72_LG2g1126</name>
</gene>
<evidence type="ECO:0000313" key="1">
    <source>
        <dbReference type="EMBL" id="QCD80803.1"/>
    </source>
</evidence>